<feature type="domain" description="BON" evidence="3">
    <location>
        <begin position="173"/>
        <end position="241"/>
    </location>
</feature>
<dbReference type="PROSITE" id="PS51371">
    <property type="entry name" value="CBS"/>
    <property type="match status" value="2"/>
</dbReference>
<keyword evidence="1 2" id="KW-0129">CBS domain</keyword>
<evidence type="ECO:0000313" key="6">
    <source>
        <dbReference type="Proteomes" id="UP001158049"/>
    </source>
</evidence>
<dbReference type="CDD" id="cd04586">
    <property type="entry name" value="CBS_pair_BON_assoc"/>
    <property type="match status" value="1"/>
</dbReference>
<dbReference type="Pfam" id="PF04972">
    <property type="entry name" value="BON"/>
    <property type="match status" value="1"/>
</dbReference>
<dbReference type="PIRSF" id="PIRSF036990">
    <property type="entry name" value="UCP036990_CBS_BON"/>
    <property type="match status" value="1"/>
</dbReference>
<gene>
    <name evidence="5" type="ORF">SAMN06295970_106114</name>
</gene>
<name>A0ABY1Q4S0_9BURK</name>
<feature type="domain" description="CBS" evidence="4">
    <location>
        <begin position="24"/>
        <end position="82"/>
    </location>
</feature>
<evidence type="ECO:0000259" key="4">
    <source>
        <dbReference type="PROSITE" id="PS51371"/>
    </source>
</evidence>
<dbReference type="EMBL" id="FXUL01000006">
    <property type="protein sequence ID" value="SMP59619.1"/>
    <property type="molecule type" value="Genomic_DNA"/>
</dbReference>
<feature type="domain" description="CBS" evidence="4">
    <location>
        <begin position="111"/>
        <end position="169"/>
    </location>
</feature>
<evidence type="ECO:0000259" key="3">
    <source>
        <dbReference type="PROSITE" id="PS50914"/>
    </source>
</evidence>
<dbReference type="PROSITE" id="PS50914">
    <property type="entry name" value="BON"/>
    <property type="match status" value="1"/>
</dbReference>
<keyword evidence="6" id="KW-1185">Reference proteome</keyword>
<evidence type="ECO:0000256" key="2">
    <source>
        <dbReference type="PROSITE-ProRule" id="PRU00703"/>
    </source>
</evidence>
<dbReference type="Proteomes" id="UP001158049">
    <property type="component" value="Unassembled WGS sequence"/>
</dbReference>
<dbReference type="SMART" id="SM00116">
    <property type="entry name" value="CBS"/>
    <property type="match status" value="2"/>
</dbReference>
<dbReference type="InterPro" id="IPR051257">
    <property type="entry name" value="Diverse_CBS-Domain"/>
</dbReference>
<dbReference type="Gene3D" id="3.10.580.10">
    <property type="entry name" value="CBS-domain"/>
    <property type="match status" value="1"/>
</dbReference>
<organism evidence="5 6">
    <name type="scientific">Noviherbaspirillum suwonense</name>
    <dbReference type="NCBI Taxonomy" id="1224511"/>
    <lineage>
        <taxon>Bacteria</taxon>
        <taxon>Pseudomonadati</taxon>
        <taxon>Pseudomonadota</taxon>
        <taxon>Betaproteobacteria</taxon>
        <taxon>Burkholderiales</taxon>
        <taxon>Oxalobacteraceae</taxon>
        <taxon>Noviherbaspirillum</taxon>
    </lineage>
</organism>
<accession>A0ABY1Q4S0</accession>
<dbReference type="InterPro" id="IPR017080">
    <property type="entry name" value="UCP036990_CBS_BON"/>
</dbReference>
<protein>
    <submittedName>
        <fullName evidence="5">CBS domain-containing protein</fullName>
    </submittedName>
</protein>
<evidence type="ECO:0000313" key="5">
    <source>
        <dbReference type="EMBL" id="SMP59619.1"/>
    </source>
</evidence>
<dbReference type="Pfam" id="PF00571">
    <property type="entry name" value="CBS"/>
    <property type="match status" value="2"/>
</dbReference>
<sequence>MDGQASSRTPQKSREKMVKAQEIMTRRVFTVRRDSKLQDAIAAMLDHGVSGLPVVDEDGAPVGMLSEGDLLRRAELGTGRTRPRWLSFLLGPGKLADEYTHTHGRLVADVMSDELHAVAPDTPIQEVVLQMERHHVKRLPVLQDGRLVGIISRANLLRALALAASGLPAASKSDDEIRERLVQELASTEWAPRSLLDIAVRDGEVHLYGTILDEREREALCVAARNMPGVKAVHDHLVWCEPTSGAVLGLPEEPDQPGQPRR</sequence>
<proteinExistence type="predicted"/>
<dbReference type="Gene3D" id="3.30.1340.30">
    <property type="match status" value="1"/>
</dbReference>
<dbReference type="SUPFAM" id="SSF54631">
    <property type="entry name" value="CBS-domain pair"/>
    <property type="match status" value="1"/>
</dbReference>
<dbReference type="PANTHER" id="PTHR43080">
    <property type="entry name" value="CBS DOMAIN-CONTAINING PROTEIN CBSX3, MITOCHONDRIAL"/>
    <property type="match status" value="1"/>
</dbReference>
<comment type="caution">
    <text evidence="5">The sequence shown here is derived from an EMBL/GenBank/DDBJ whole genome shotgun (WGS) entry which is preliminary data.</text>
</comment>
<dbReference type="InterPro" id="IPR007055">
    <property type="entry name" value="BON_dom"/>
</dbReference>
<evidence type="ECO:0000256" key="1">
    <source>
        <dbReference type="ARBA" id="ARBA00023122"/>
    </source>
</evidence>
<reference evidence="5 6" key="1">
    <citation type="submission" date="2017-05" db="EMBL/GenBank/DDBJ databases">
        <authorList>
            <person name="Varghese N."/>
            <person name="Submissions S."/>
        </authorList>
    </citation>
    <scope>NUCLEOTIDE SEQUENCE [LARGE SCALE GENOMIC DNA]</scope>
    <source>
        <strain evidence="5 6">DSM 26001</strain>
    </source>
</reference>
<dbReference type="InterPro" id="IPR000644">
    <property type="entry name" value="CBS_dom"/>
</dbReference>
<dbReference type="InterPro" id="IPR046342">
    <property type="entry name" value="CBS_dom_sf"/>
</dbReference>
<dbReference type="PANTHER" id="PTHR43080:SF26">
    <property type="entry name" value="REGULATORY PROTEIN"/>
    <property type="match status" value="1"/>
</dbReference>